<keyword evidence="6" id="KW-0418">Kinase</keyword>
<dbReference type="SMART" id="SM00388">
    <property type="entry name" value="HisKA"/>
    <property type="match status" value="1"/>
</dbReference>
<accession>A0A1H3VR16</accession>
<evidence type="ECO:0000256" key="7">
    <source>
        <dbReference type="ARBA" id="ARBA00022840"/>
    </source>
</evidence>
<dbReference type="RefSeq" id="WP_093238250.1">
    <property type="nucleotide sequence ID" value="NZ_FNQF01000001.1"/>
</dbReference>
<dbReference type="GO" id="GO:0000155">
    <property type="term" value="F:phosphorelay sensor kinase activity"/>
    <property type="evidence" value="ECO:0007669"/>
    <property type="project" value="InterPro"/>
</dbReference>
<dbReference type="InterPro" id="IPR004358">
    <property type="entry name" value="Sig_transdc_His_kin-like_C"/>
</dbReference>
<dbReference type="InterPro" id="IPR005467">
    <property type="entry name" value="His_kinase_dom"/>
</dbReference>
<dbReference type="CDD" id="cd00082">
    <property type="entry name" value="HisKA"/>
    <property type="match status" value="1"/>
</dbReference>
<dbReference type="InterPro" id="IPR036890">
    <property type="entry name" value="HATPase_C_sf"/>
</dbReference>
<dbReference type="GO" id="GO:0005524">
    <property type="term" value="F:ATP binding"/>
    <property type="evidence" value="ECO:0007669"/>
    <property type="project" value="UniProtKB-KW"/>
</dbReference>
<evidence type="ECO:0000256" key="5">
    <source>
        <dbReference type="ARBA" id="ARBA00022741"/>
    </source>
</evidence>
<dbReference type="STRING" id="908615.SAMN05421540_101238"/>
<dbReference type="AlphaFoldDB" id="A0A1H3VR16"/>
<evidence type="ECO:0000313" key="11">
    <source>
        <dbReference type="EMBL" id="SDZ77200.1"/>
    </source>
</evidence>
<feature type="domain" description="Histidine kinase" evidence="10">
    <location>
        <begin position="181"/>
        <end position="385"/>
    </location>
</feature>
<dbReference type="SUPFAM" id="SSF47384">
    <property type="entry name" value="Homodimeric domain of signal transducing histidine kinase"/>
    <property type="match status" value="1"/>
</dbReference>
<keyword evidence="7" id="KW-0067">ATP-binding</keyword>
<dbReference type="Pfam" id="PF00512">
    <property type="entry name" value="HisKA"/>
    <property type="match status" value="1"/>
</dbReference>
<evidence type="ECO:0000256" key="1">
    <source>
        <dbReference type="ARBA" id="ARBA00000085"/>
    </source>
</evidence>
<keyword evidence="9" id="KW-0812">Transmembrane</keyword>
<dbReference type="PANTHER" id="PTHR43065">
    <property type="entry name" value="SENSOR HISTIDINE KINASE"/>
    <property type="match status" value="1"/>
</dbReference>
<evidence type="ECO:0000256" key="6">
    <source>
        <dbReference type="ARBA" id="ARBA00022777"/>
    </source>
</evidence>
<dbReference type="EC" id="2.7.13.3" evidence="2"/>
<dbReference type="InterPro" id="IPR003594">
    <property type="entry name" value="HATPase_dom"/>
</dbReference>
<evidence type="ECO:0000259" key="10">
    <source>
        <dbReference type="PROSITE" id="PS50109"/>
    </source>
</evidence>
<protein>
    <recommendedName>
        <fullName evidence="2">histidine kinase</fullName>
        <ecNumber evidence="2">2.7.13.3</ecNumber>
    </recommendedName>
</protein>
<dbReference type="Gene3D" id="1.10.287.130">
    <property type="match status" value="1"/>
</dbReference>
<keyword evidence="8" id="KW-0902">Two-component regulatory system</keyword>
<keyword evidence="3" id="KW-0597">Phosphoprotein</keyword>
<gene>
    <name evidence="11" type="ORF">SAMN05421540_101238</name>
</gene>
<dbReference type="Gene3D" id="3.30.565.10">
    <property type="entry name" value="Histidine kinase-like ATPase, C-terminal domain"/>
    <property type="match status" value="1"/>
</dbReference>
<dbReference type="InterPro" id="IPR003661">
    <property type="entry name" value="HisK_dim/P_dom"/>
</dbReference>
<proteinExistence type="predicted"/>
<evidence type="ECO:0000256" key="8">
    <source>
        <dbReference type="ARBA" id="ARBA00023012"/>
    </source>
</evidence>
<keyword evidence="9" id="KW-1133">Transmembrane helix</keyword>
<keyword evidence="9" id="KW-0472">Membrane</keyword>
<dbReference type="EMBL" id="FNQF01000001">
    <property type="protein sequence ID" value="SDZ77200.1"/>
    <property type="molecule type" value="Genomic_DNA"/>
</dbReference>
<dbReference type="Pfam" id="PF02518">
    <property type="entry name" value="HATPase_c"/>
    <property type="match status" value="1"/>
</dbReference>
<dbReference type="SMART" id="SM00387">
    <property type="entry name" value="HATPase_c"/>
    <property type="match status" value="1"/>
</dbReference>
<feature type="transmembrane region" description="Helical" evidence="9">
    <location>
        <begin position="143"/>
        <end position="163"/>
    </location>
</feature>
<dbReference type="SUPFAM" id="SSF55874">
    <property type="entry name" value="ATPase domain of HSP90 chaperone/DNA topoisomerase II/histidine kinase"/>
    <property type="match status" value="1"/>
</dbReference>
<name>A0A1H3VR16_9FLAO</name>
<sequence length="385" mass="44538">MNLFGNKDLARLFIIFSSLTIVILVSWNVFLFFDRIKKDERQKMKVWAEAQKSLNTANDNQDLDLELFVMSHDINIPMINTDADGNILRHHNIKKSISEDSIELYNELNTLKNTNKPIEVNMGEGNKQFIYYGNSDILEKIKYYPAILLLIFFLFLSLIYVFFKTSKTSEKNKLWAGMAKETAHQIGTPLSSLVGWIEILKSDPNVQNSYVEEMEKDINRLHKITDRFSKIGSEVEYENLDIIKETQLTVDYIMKRHSKLITFDVNLDQSEEAIVSLNDVLYSWTLENLIKNAVDAMRGKGKITIESKVTQQWVSIYISDEGKGIESNKFKQVFEAGYTSKKRGWGLGLSLAKRIIEDYHHGKIRVKHSEINKGTCFEIRLKRVS</sequence>
<evidence type="ECO:0000256" key="2">
    <source>
        <dbReference type="ARBA" id="ARBA00012438"/>
    </source>
</evidence>
<reference evidence="11 12" key="1">
    <citation type="submission" date="2016-10" db="EMBL/GenBank/DDBJ databases">
        <authorList>
            <person name="de Groot N.N."/>
        </authorList>
    </citation>
    <scope>NUCLEOTIDE SEQUENCE [LARGE SCALE GENOMIC DNA]</scope>
    <source>
        <strain evidence="11 12">DSM 23581</strain>
    </source>
</reference>
<dbReference type="Proteomes" id="UP000198820">
    <property type="component" value="Unassembled WGS sequence"/>
</dbReference>
<evidence type="ECO:0000313" key="12">
    <source>
        <dbReference type="Proteomes" id="UP000198820"/>
    </source>
</evidence>
<organism evidence="11 12">
    <name type="scientific">Psychroflexus halocasei</name>
    <dbReference type="NCBI Taxonomy" id="908615"/>
    <lineage>
        <taxon>Bacteria</taxon>
        <taxon>Pseudomonadati</taxon>
        <taxon>Bacteroidota</taxon>
        <taxon>Flavobacteriia</taxon>
        <taxon>Flavobacteriales</taxon>
        <taxon>Flavobacteriaceae</taxon>
        <taxon>Psychroflexus</taxon>
    </lineage>
</organism>
<evidence type="ECO:0000256" key="4">
    <source>
        <dbReference type="ARBA" id="ARBA00022679"/>
    </source>
</evidence>
<feature type="transmembrane region" description="Helical" evidence="9">
    <location>
        <begin position="12"/>
        <end position="33"/>
    </location>
</feature>
<evidence type="ECO:0000256" key="9">
    <source>
        <dbReference type="SAM" id="Phobius"/>
    </source>
</evidence>
<dbReference type="PRINTS" id="PR00344">
    <property type="entry name" value="BCTRLSENSOR"/>
</dbReference>
<keyword evidence="4" id="KW-0808">Transferase</keyword>
<dbReference type="PROSITE" id="PS50109">
    <property type="entry name" value="HIS_KIN"/>
    <property type="match status" value="1"/>
</dbReference>
<comment type="catalytic activity">
    <reaction evidence="1">
        <text>ATP + protein L-histidine = ADP + protein N-phospho-L-histidine.</text>
        <dbReference type="EC" id="2.7.13.3"/>
    </reaction>
</comment>
<dbReference type="PANTHER" id="PTHR43065:SF10">
    <property type="entry name" value="PEROXIDE STRESS-ACTIVATED HISTIDINE KINASE MAK3"/>
    <property type="match status" value="1"/>
</dbReference>
<evidence type="ECO:0000256" key="3">
    <source>
        <dbReference type="ARBA" id="ARBA00022553"/>
    </source>
</evidence>
<keyword evidence="12" id="KW-1185">Reference proteome</keyword>
<dbReference type="InterPro" id="IPR036097">
    <property type="entry name" value="HisK_dim/P_sf"/>
</dbReference>
<keyword evidence="5" id="KW-0547">Nucleotide-binding</keyword>